<evidence type="ECO:0000313" key="2">
    <source>
        <dbReference type="EMBL" id="ETZ06708.1"/>
    </source>
</evidence>
<name>W6TCZ6_HOLOB</name>
<proteinExistence type="predicted"/>
<feature type="transmembrane region" description="Helical" evidence="1">
    <location>
        <begin position="100"/>
        <end position="116"/>
    </location>
</feature>
<feature type="transmembrane region" description="Helical" evidence="1">
    <location>
        <begin position="6"/>
        <end position="23"/>
    </location>
</feature>
<dbReference type="AlphaFoldDB" id="W6TCZ6"/>
<dbReference type="Proteomes" id="UP000019112">
    <property type="component" value="Unassembled WGS sequence"/>
</dbReference>
<feature type="transmembrane region" description="Helical" evidence="1">
    <location>
        <begin position="35"/>
        <end position="59"/>
    </location>
</feature>
<keyword evidence="1" id="KW-0472">Membrane</keyword>
<comment type="caution">
    <text evidence="2">The sequence shown here is derived from an EMBL/GenBank/DDBJ whole genome shotgun (WGS) entry which is preliminary data.</text>
</comment>
<reference evidence="2 3" key="1">
    <citation type="journal article" date="2014" name="FEMS Microbiol. Lett.">
        <title>Draft genome sequences of three Holospora species (Holospora obtusa, Holospora undulata, and Holospora elegans), endonuclear symbiotic bacteria of the ciliate Paramecium caudatum.</title>
        <authorList>
            <person name="Dohra H."/>
            <person name="Tanaka K."/>
            <person name="Suzuki T."/>
            <person name="Fujishima M."/>
            <person name="Suzuki H."/>
        </authorList>
    </citation>
    <scope>NUCLEOTIDE SEQUENCE [LARGE SCALE GENOMIC DNA]</scope>
    <source>
        <strain evidence="2 3">F1</strain>
    </source>
</reference>
<keyword evidence="1" id="KW-0812">Transmembrane</keyword>
<gene>
    <name evidence="2" type="ORF">P618_201113</name>
</gene>
<organism evidence="2 3">
    <name type="scientific">Holospora obtusa F1</name>
    <dbReference type="NCBI Taxonomy" id="1399147"/>
    <lineage>
        <taxon>Bacteria</taxon>
        <taxon>Pseudomonadati</taxon>
        <taxon>Pseudomonadota</taxon>
        <taxon>Alphaproteobacteria</taxon>
        <taxon>Holosporales</taxon>
        <taxon>Holosporaceae</taxon>
        <taxon>Holospora</taxon>
    </lineage>
</organism>
<accession>W6TCZ6</accession>
<evidence type="ECO:0000256" key="1">
    <source>
        <dbReference type="SAM" id="Phobius"/>
    </source>
</evidence>
<dbReference type="OrthoDB" id="8480651at2"/>
<sequence>MFSILAYEKSILWALWSIALLYISFQDLRQHSFSAISVIFFGIITLWICPLCVGDLLLYGGLFGFLKNFGEWKWNTTYLGWGDVEILALLSSQSTNVPEFFMISGGIGALLCLFFYKRGIPFVPVMSLSWYILESGYTFLW</sequence>
<keyword evidence="1" id="KW-1133">Transmembrane helix</keyword>
<evidence type="ECO:0000313" key="3">
    <source>
        <dbReference type="Proteomes" id="UP000019112"/>
    </source>
</evidence>
<keyword evidence="3" id="KW-1185">Reference proteome</keyword>
<protein>
    <recommendedName>
        <fullName evidence="4">Type IV leader peptidase family protein</fullName>
    </recommendedName>
</protein>
<dbReference type="STRING" id="1399147.P618_201113"/>
<dbReference type="RefSeq" id="WP_021827327.1">
    <property type="nucleotide sequence ID" value="NZ_AWTR02000088.1"/>
</dbReference>
<evidence type="ECO:0008006" key="4">
    <source>
        <dbReference type="Google" id="ProtNLM"/>
    </source>
</evidence>
<dbReference type="EMBL" id="AWTR02000088">
    <property type="protein sequence ID" value="ETZ06708.1"/>
    <property type="molecule type" value="Genomic_DNA"/>
</dbReference>